<dbReference type="Proteomes" id="UP001307889">
    <property type="component" value="Chromosome 2"/>
</dbReference>
<keyword evidence="2" id="KW-1185">Reference proteome</keyword>
<evidence type="ECO:0000313" key="2">
    <source>
        <dbReference type="Proteomes" id="UP001307889"/>
    </source>
</evidence>
<dbReference type="EMBL" id="AP028910">
    <property type="protein sequence ID" value="BES89984.1"/>
    <property type="molecule type" value="Genomic_DNA"/>
</dbReference>
<accession>A0ABN7AFP1</accession>
<proteinExistence type="predicted"/>
<protein>
    <submittedName>
        <fullName evidence="1">Uncharacterized protein</fullName>
    </submittedName>
</protein>
<sequence>MEMRNSRLNELDFNSTRRYVESAQDMTLFKKPRIETADRRLRTKTWDGLESKRSLPRRIDPPRSDLTETLTRRNTDGWPCLAWWRQRGCDPHDRSGGS</sequence>
<organism evidence="1 2">
    <name type="scientific">Nesidiocoris tenuis</name>
    <dbReference type="NCBI Taxonomy" id="355587"/>
    <lineage>
        <taxon>Eukaryota</taxon>
        <taxon>Metazoa</taxon>
        <taxon>Ecdysozoa</taxon>
        <taxon>Arthropoda</taxon>
        <taxon>Hexapoda</taxon>
        <taxon>Insecta</taxon>
        <taxon>Pterygota</taxon>
        <taxon>Neoptera</taxon>
        <taxon>Paraneoptera</taxon>
        <taxon>Hemiptera</taxon>
        <taxon>Heteroptera</taxon>
        <taxon>Panheteroptera</taxon>
        <taxon>Cimicomorpha</taxon>
        <taxon>Miridae</taxon>
        <taxon>Dicyphina</taxon>
        <taxon>Nesidiocoris</taxon>
    </lineage>
</organism>
<gene>
    <name evidence="1" type="ORF">NTJ_02792</name>
</gene>
<evidence type="ECO:0000313" key="1">
    <source>
        <dbReference type="EMBL" id="BES89984.1"/>
    </source>
</evidence>
<name>A0ABN7AFP1_9HEMI</name>
<reference evidence="1 2" key="1">
    <citation type="submission" date="2023-09" db="EMBL/GenBank/DDBJ databases">
        <title>Nesidiocoris tenuis whole genome shotgun sequence.</title>
        <authorList>
            <person name="Shibata T."/>
            <person name="Shimoda M."/>
            <person name="Kobayashi T."/>
            <person name="Uehara T."/>
        </authorList>
    </citation>
    <scope>NUCLEOTIDE SEQUENCE [LARGE SCALE GENOMIC DNA]</scope>
    <source>
        <strain evidence="1 2">Japan</strain>
    </source>
</reference>